<dbReference type="PANTHER" id="PTHR46438">
    <property type="entry name" value="ALPHA/BETA-HYDROLASES SUPERFAMILY PROTEIN"/>
    <property type="match status" value="1"/>
</dbReference>
<proteinExistence type="predicted"/>
<dbReference type="PRINTS" id="PR00111">
    <property type="entry name" value="ABHYDROLASE"/>
</dbReference>
<dbReference type="InterPro" id="IPR029058">
    <property type="entry name" value="AB_hydrolase_fold"/>
</dbReference>
<dbReference type="RefSeq" id="WP_263372335.1">
    <property type="nucleotide sequence ID" value="NZ_JAGSYD010000004.1"/>
</dbReference>
<accession>A0ABW1Z4C4</accession>
<sequence length="310" mass="34607">MQPTRRHLNIDGLELSFLEQGKAVPGTPSLVLLHGLMGCADTFRRLLAELSEAQHVIALDFPGAGASERREGLDATLKYTSNLTARVLEKLMIRNACVVGHSHGGAVAMTLAQTVPERVGSLVLLAPAHPHFDEGDPVIRFYISLPGRLFAYSLPWFPQWMQRIGLRRMSGQERADTLEYLQPYRENLRTPGTIRHLLSLLRTWHKDMARLQRKLSKGVTQPTLMLWGDSDRAVPHTSADELLKHFRQVKLRILPGVGHRPAEECAERVAAHITSFLARVQDERLTQSPKLAESHVRTASLMTPSFGSGD</sequence>
<protein>
    <submittedName>
        <fullName evidence="2">Alpha/beta fold hydrolase</fullName>
    </submittedName>
</protein>
<reference evidence="3" key="1">
    <citation type="journal article" date="2019" name="Int. J. Syst. Evol. Microbiol.">
        <title>The Global Catalogue of Microorganisms (GCM) 10K type strain sequencing project: providing services to taxonomists for standard genome sequencing and annotation.</title>
        <authorList>
            <consortium name="The Broad Institute Genomics Platform"/>
            <consortium name="The Broad Institute Genome Sequencing Center for Infectious Disease"/>
            <person name="Wu L."/>
            <person name="Ma J."/>
        </authorList>
    </citation>
    <scope>NUCLEOTIDE SEQUENCE [LARGE SCALE GENOMIC DNA]</scope>
    <source>
        <strain evidence="3">CGMCC 1.16026</strain>
    </source>
</reference>
<keyword evidence="2" id="KW-0378">Hydrolase</keyword>
<gene>
    <name evidence="2" type="ORF">ACFQBQ_02090</name>
</gene>
<organism evidence="2 3">
    <name type="scientific">Granulicella cerasi</name>
    <dbReference type="NCBI Taxonomy" id="741063"/>
    <lineage>
        <taxon>Bacteria</taxon>
        <taxon>Pseudomonadati</taxon>
        <taxon>Acidobacteriota</taxon>
        <taxon>Terriglobia</taxon>
        <taxon>Terriglobales</taxon>
        <taxon>Acidobacteriaceae</taxon>
        <taxon>Granulicella</taxon>
    </lineage>
</organism>
<dbReference type="SUPFAM" id="SSF53474">
    <property type="entry name" value="alpha/beta-Hydrolases"/>
    <property type="match status" value="1"/>
</dbReference>
<evidence type="ECO:0000313" key="3">
    <source>
        <dbReference type="Proteomes" id="UP001596391"/>
    </source>
</evidence>
<feature type="domain" description="AB hydrolase-1" evidence="1">
    <location>
        <begin position="28"/>
        <end position="259"/>
    </location>
</feature>
<evidence type="ECO:0000259" key="1">
    <source>
        <dbReference type="Pfam" id="PF00561"/>
    </source>
</evidence>
<dbReference type="EMBL" id="JBHSWI010000001">
    <property type="protein sequence ID" value="MFC6644401.1"/>
    <property type="molecule type" value="Genomic_DNA"/>
</dbReference>
<evidence type="ECO:0000313" key="2">
    <source>
        <dbReference type="EMBL" id="MFC6644401.1"/>
    </source>
</evidence>
<keyword evidence="3" id="KW-1185">Reference proteome</keyword>
<dbReference type="Proteomes" id="UP001596391">
    <property type="component" value="Unassembled WGS sequence"/>
</dbReference>
<comment type="caution">
    <text evidence="2">The sequence shown here is derived from an EMBL/GenBank/DDBJ whole genome shotgun (WGS) entry which is preliminary data.</text>
</comment>
<dbReference type="Gene3D" id="3.40.50.1820">
    <property type="entry name" value="alpha/beta hydrolase"/>
    <property type="match status" value="1"/>
</dbReference>
<dbReference type="GO" id="GO:0016787">
    <property type="term" value="F:hydrolase activity"/>
    <property type="evidence" value="ECO:0007669"/>
    <property type="project" value="UniProtKB-KW"/>
</dbReference>
<dbReference type="PANTHER" id="PTHR46438:SF11">
    <property type="entry name" value="LIPASE-RELATED"/>
    <property type="match status" value="1"/>
</dbReference>
<dbReference type="Pfam" id="PF00561">
    <property type="entry name" value="Abhydrolase_1"/>
    <property type="match status" value="1"/>
</dbReference>
<name>A0ABW1Z4C4_9BACT</name>
<dbReference type="InterPro" id="IPR000073">
    <property type="entry name" value="AB_hydrolase_1"/>
</dbReference>